<keyword evidence="11" id="KW-1185">Reference proteome</keyword>
<evidence type="ECO:0000256" key="9">
    <source>
        <dbReference type="SAM" id="MobiDB-lite"/>
    </source>
</evidence>
<keyword evidence="7" id="KW-0325">Glycoprotein</keyword>
<proteinExistence type="inferred from homology"/>
<feature type="transmembrane region" description="Helical" evidence="10">
    <location>
        <begin position="416"/>
        <end position="437"/>
    </location>
</feature>
<dbReference type="GeneID" id="101858096"/>
<feature type="transmembrane region" description="Helical" evidence="10">
    <location>
        <begin position="185"/>
        <end position="207"/>
    </location>
</feature>
<dbReference type="InterPro" id="IPR037272">
    <property type="entry name" value="SNS_sf"/>
</dbReference>
<feature type="transmembrane region" description="Helical" evidence="10">
    <location>
        <begin position="590"/>
        <end position="614"/>
    </location>
</feature>
<dbReference type="PROSITE" id="PS50267">
    <property type="entry name" value="NA_NEUROTRAN_SYMP_3"/>
    <property type="match status" value="1"/>
</dbReference>
<reference evidence="12" key="1">
    <citation type="submission" date="2025-08" db="UniProtKB">
        <authorList>
            <consortium name="RefSeq"/>
        </authorList>
    </citation>
    <scope>IDENTIFICATION</scope>
</reference>
<keyword evidence="5 10" id="KW-1133">Transmembrane helix</keyword>
<evidence type="ECO:0000256" key="4">
    <source>
        <dbReference type="ARBA" id="ARBA00022692"/>
    </source>
</evidence>
<feature type="transmembrane region" description="Helical" evidence="10">
    <location>
        <begin position="136"/>
        <end position="154"/>
    </location>
</feature>
<feature type="transmembrane region" description="Helical" evidence="10">
    <location>
        <begin position="340"/>
        <end position="367"/>
    </location>
</feature>
<gene>
    <name evidence="12" type="primary">LOC101858096</name>
</gene>
<keyword evidence="4 8" id="KW-0812">Transmembrane</keyword>
<organism evidence="11 12">
    <name type="scientific">Aplysia californica</name>
    <name type="common">California sea hare</name>
    <dbReference type="NCBI Taxonomy" id="6500"/>
    <lineage>
        <taxon>Eukaryota</taxon>
        <taxon>Metazoa</taxon>
        <taxon>Spiralia</taxon>
        <taxon>Lophotrochozoa</taxon>
        <taxon>Mollusca</taxon>
        <taxon>Gastropoda</taxon>
        <taxon>Heterobranchia</taxon>
        <taxon>Euthyneura</taxon>
        <taxon>Tectipleura</taxon>
        <taxon>Aplysiida</taxon>
        <taxon>Aplysioidea</taxon>
        <taxon>Aplysiidae</taxon>
        <taxon>Aplysia</taxon>
    </lineage>
</organism>
<evidence type="ECO:0000313" key="12">
    <source>
        <dbReference type="RefSeq" id="XP_012936077.1"/>
    </source>
</evidence>
<dbReference type="RefSeq" id="XP_012936077.1">
    <property type="nucleotide sequence ID" value="XM_013080623.2"/>
</dbReference>
<evidence type="ECO:0000256" key="3">
    <source>
        <dbReference type="ARBA" id="ARBA00022448"/>
    </source>
</evidence>
<feature type="transmembrane region" description="Helical" evidence="10">
    <location>
        <begin position="630"/>
        <end position="652"/>
    </location>
</feature>
<comment type="similarity">
    <text evidence="2 8">Belongs to the sodium:neurotransmitter symporter (SNF) (TC 2.A.22) family.</text>
</comment>
<feature type="transmembrane region" description="Helical" evidence="10">
    <location>
        <begin position="475"/>
        <end position="496"/>
    </location>
</feature>
<evidence type="ECO:0000256" key="1">
    <source>
        <dbReference type="ARBA" id="ARBA00004141"/>
    </source>
</evidence>
<comment type="subcellular location">
    <subcellularLocation>
        <location evidence="1">Membrane</location>
        <topology evidence="1">Multi-pass membrane protein</topology>
    </subcellularLocation>
</comment>
<evidence type="ECO:0000313" key="11">
    <source>
        <dbReference type="Proteomes" id="UP000694888"/>
    </source>
</evidence>
<feature type="compositionally biased region" description="Basic and acidic residues" evidence="9">
    <location>
        <begin position="11"/>
        <end position="38"/>
    </location>
</feature>
<dbReference type="PANTHER" id="PTHR11616">
    <property type="entry name" value="SODIUM/CHLORIDE DEPENDENT TRANSPORTER"/>
    <property type="match status" value="1"/>
</dbReference>
<accession>A0ABM0ZWQ2</accession>
<dbReference type="InterPro" id="IPR000175">
    <property type="entry name" value="Na/ntran_symport"/>
</dbReference>
<keyword evidence="8" id="KW-0769">Symport</keyword>
<dbReference type="PRINTS" id="PR00176">
    <property type="entry name" value="NANEUSMPORT"/>
</dbReference>
<feature type="compositionally biased region" description="Polar residues" evidence="9">
    <location>
        <begin position="1"/>
        <end position="10"/>
    </location>
</feature>
<feature type="transmembrane region" description="Helical" evidence="10">
    <location>
        <begin position="387"/>
        <end position="404"/>
    </location>
</feature>
<sequence>MFKSNGSYSPSEEKPVQKGADHDEEKALFLNKNEKEDPPPYPGDYSSYPMTDVKVDFSGHPNGVANGGLSPMSPVEGKLLNDDDSDDTSSADSDKNTRHTWGRKTEYVLSMIGYCVGLGNVWRFPYVCIRNGGGAFLIPFFICLTLCGLPLYLMEVALGQFVNLSPLHVFNICPLFKGIGISMNALCIICSWYYTMILAWSLIYLVYSCMSPLPWTRCDGWWNTENCVTPQMRKEALQNASLAGGNLTDLVGYGLNATVLLNGNDTFSNSTLIGNVTRKTIGASEEFWLRNVLQLSDSLADIGTIPWQSGVALLVASIIVFMCIVKGVKTVGKVVYVTATLPYLLLTAFLIKGATLPGAGEGVLYYLTPDFNKLLSMQTWVEASLQVFYSLGPCWGGLITMASYNKFSNNCMRDAIILTFVCEGTSVFAGFAIFTVLGHMSYNLGVPIANFSNTGPGLAFVVYPEAISYLPVPQLWGVMFFIMLFTLGLDSQFVMCEVTLTTVNDLWPKIRLGSRQLIFKSCYLLALFLISLPYAAKGGMYLFQLVDWYFAAFAIVANGLFELIAVHWIYGSERFMDDIKLMIGYKPHYILVIFWRFITPLVLLTVIVTALMAYDPPVFQDYIYSSTEVFFGWLLANVSFAPVPLFAIFLMVRTPGSFLQRLKKCLTPNKQWEPSVVALREQYHRDNQHKTICPNPFPCVSRQS</sequence>
<feature type="transmembrane region" description="Helical" evidence="10">
    <location>
        <begin position="107"/>
        <end position="124"/>
    </location>
</feature>
<feature type="transmembrane region" description="Helical" evidence="10">
    <location>
        <begin position="548"/>
        <end position="570"/>
    </location>
</feature>
<evidence type="ECO:0000256" key="6">
    <source>
        <dbReference type="ARBA" id="ARBA00023136"/>
    </source>
</evidence>
<evidence type="ECO:0000256" key="2">
    <source>
        <dbReference type="ARBA" id="ARBA00006459"/>
    </source>
</evidence>
<evidence type="ECO:0000256" key="10">
    <source>
        <dbReference type="SAM" id="Phobius"/>
    </source>
</evidence>
<feature type="transmembrane region" description="Helical" evidence="10">
    <location>
        <begin position="517"/>
        <end position="536"/>
    </location>
</feature>
<dbReference type="PROSITE" id="PS00610">
    <property type="entry name" value="NA_NEUROTRAN_SYMP_1"/>
    <property type="match status" value="1"/>
</dbReference>
<evidence type="ECO:0000256" key="7">
    <source>
        <dbReference type="ARBA" id="ARBA00023180"/>
    </source>
</evidence>
<keyword evidence="3 8" id="KW-0813">Transport</keyword>
<dbReference type="Pfam" id="PF00209">
    <property type="entry name" value="SNF"/>
    <property type="match status" value="1"/>
</dbReference>
<protein>
    <recommendedName>
        <fullName evidence="8">Transporter</fullName>
    </recommendedName>
</protein>
<feature type="transmembrane region" description="Helical" evidence="10">
    <location>
        <begin position="305"/>
        <end position="328"/>
    </location>
</feature>
<dbReference type="PANTHER" id="PTHR11616:SF321">
    <property type="entry name" value="SODIUM-DEPENDENT NUTRIENT AMINO ACID TRANSPORTER 1-RELATED"/>
    <property type="match status" value="1"/>
</dbReference>
<dbReference type="SUPFAM" id="SSF161070">
    <property type="entry name" value="SNF-like"/>
    <property type="match status" value="1"/>
</dbReference>
<dbReference type="Proteomes" id="UP000694888">
    <property type="component" value="Unplaced"/>
</dbReference>
<evidence type="ECO:0000256" key="5">
    <source>
        <dbReference type="ARBA" id="ARBA00022989"/>
    </source>
</evidence>
<name>A0ABM0ZWQ2_APLCA</name>
<feature type="region of interest" description="Disordered" evidence="9">
    <location>
        <begin position="1"/>
        <end position="98"/>
    </location>
</feature>
<keyword evidence="6 10" id="KW-0472">Membrane</keyword>
<evidence type="ECO:0000256" key="8">
    <source>
        <dbReference type="RuleBase" id="RU003732"/>
    </source>
</evidence>